<dbReference type="EMBL" id="BARS01041592">
    <property type="protein sequence ID" value="GAG33914.1"/>
    <property type="molecule type" value="Genomic_DNA"/>
</dbReference>
<protein>
    <submittedName>
        <fullName evidence="1">Uncharacterized protein</fullName>
    </submittedName>
</protein>
<feature type="non-terminal residue" evidence="1">
    <location>
        <position position="252"/>
    </location>
</feature>
<accession>X0WSI1</accession>
<name>X0WSI1_9ZZZZ</name>
<gene>
    <name evidence="1" type="ORF">S01H1_63236</name>
</gene>
<organism evidence="1">
    <name type="scientific">marine sediment metagenome</name>
    <dbReference type="NCBI Taxonomy" id="412755"/>
    <lineage>
        <taxon>unclassified sequences</taxon>
        <taxon>metagenomes</taxon>
        <taxon>ecological metagenomes</taxon>
    </lineage>
</organism>
<comment type="caution">
    <text evidence="1">The sequence shown here is derived from an EMBL/GenBank/DDBJ whole genome shotgun (WGS) entry which is preliminary data.</text>
</comment>
<evidence type="ECO:0000313" key="1">
    <source>
        <dbReference type="EMBL" id="GAG33914.1"/>
    </source>
</evidence>
<proteinExistence type="predicted"/>
<feature type="non-terminal residue" evidence="1">
    <location>
        <position position="1"/>
    </location>
</feature>
<dbReference type="AlphaFoldDB" id="X0WSI1"/>
<reference evidence="1" key="1">
    <citation type="journal article" date="2014" name="Front. Microbiol.">
        <title>High frequency of phylogenetically diverse reductive dehalogenase-homologous genes in deep subseafloor sedimentary metagenomes.</title>
        <authorList>
            <person name="Kawai M."/>
            <person name="Futagami T."/>
            <person name="Toyoda A."/>
            <person name="Takaki Y."/>
            <person name="Nishi S."/>
            <person name="Hori S."/>
            <person name="Arai W."/>
            <person name="Tsubouchi T."/>
            <person name="Morono Y."/>
            <person name="Uchiyama I."/>
            <person name="Ito T."/>
            <person name="Fujiyama A."/>
            <person name="Inagaki F."/>
            <person name="Takami H."/>
        </authorList>
    </citation>
    <scope>NUCLEOTIDE SEQUENCE</scope>
    <source>
        <strain evidence="1">Expedition CK06-06</strain>
    </source>
</reference>
<sequence>ALADRGWSVNNEPHEMGLTVQGGIATARENEFLLRYYMIDRTGWGTPFLLVPEVTNVDNAHLEKLLAATDGDVYLSDSSPLGIPFWNLRTSASEETRRQHIREGKPGSICLKGAARLNTEFTEIPICPSSRLYVKRKLQHLPEEGLSAEQLAAAKESVLRKSCICHDLGGSTTLKYDIDPAATPSICCGPSILDFSKISTLEEMVAHIYGRLSLMTNKERPHMFIKELMLYIDHLREETKNFSLKLSFRTPA</sequence>